<dbReference type="InterPro" id="IPR036770">
    <property type="entry name" value="Ankyrin_rpt-contain_sf"/>
</dbReference>
<dbReference type="Pfam" id="PF00023">
    <property type="entry name" value="Ank"/>
    <property type="match status" value="1"/>
</dbReference>
<dbReference type="AlphaFoldDB" id="A0A6G0TKD4"/>
<dbReference type="EMBL" id="VYZN01000035">
    <property type="protein sequence ID" value="KAE9533335.1"/>
    <property type="molecule type" value="Genomic_DNA"/>
</dbReference>
<dbReference type="InterPro" id="IPR052452">
    <property type="entry name" value="Ankyrin-MYND_dom_contain_2"/>
</dbReference>
<dbReference type="PROSITE" id="PS50297">
    <property type="entry name" value="ANK_REP_REGION"/>
    <property type="match status" value="1"/>
</dbReference>
<proteinExistence type="predicted"/>
<dbReference type="SMART" id="SM00248">
    <property type="entry name" value="ANK"/>
    <property type="match status" value="3"/>
</dbReference>
<evidence type="ECO:0000256" key="10">
    <source>
        <dbReference type="PROSITE-ProRule" id="PRU00134"/>
    </source>
</evidence>
<dbReference type="Proteomes" id="UP000475862">
    <property type="component" value="Unassembled WGS sequence"/>
</dbReference>
<dbReference type="InterPro" id="IPR002893">
    <property type="entry name" value="Znf_MYND"/>
</dbReference>
<keyword evidence="6 9" id="KW-0040">ANK repeat</keyword>
<evidence type="ECO:0000256" key="2">
    <source>
        <dbReference type="ARBA" id="ARBA00022723"/>
    </source>
</evidence>
<dbReference type="PROSITE" id="PS01360">
    <property type="entry name" value="ZF_MYND_1"/>
    <property type="match status" value="1"/>
</dbReference>
<evidence type="ECO:0000256" key="3">
    <source>
        <dbReference type="ARBA" id="ARBA00022737"/>
    </source>
</evidence>
<feature type="repeat" description="ANK" evidence="9">
    <location>
        <begin position="37"/>
        <end position="69"/>
    </location>
</feature>
<evidence type="ECO:0000256" key="5">
    <source>
        <dbReference type="ARBA" id="ARBA00022833"/>
    </source>
</evidence>
<dbReference type="PANTHER" id="PTHR24150">
    <property type="entry name" value="ANKYRIN REPEAT AND MYND DOMAIN-CONTAINING PROTEIN 2"/>
    <property type="match status" value="1"/>
</dbReference>
<evidence type="ECO:0000256" key="7">
    <source>
        <dbReference type="ARBA" id="ARBA00023069"/>
    </source>
</evidence>
<dbReference type="GO" id="GO:0008270">
    <property type="term" value="F:zinc ion binding"/>
    <property type="evidence" value="ECO:0007669"/>
    <property type="project" value="UniProtKB-KW"/>
</dbReference>
<dbReference type="Gene3D" id="1.25.40.20">
    <property type="entry name" value="Ankyrin repeat-containing domain"/>
    <property type="match status" value="1"/>
</dbReference>
<dbReference type="PROSITE" id="PS50088">
    <property type="entry name" value="ANK_REPEAT"/>
    <property type="match status" value="2"/>
</dbReference>
<feature type="repeat" description="ANK" evidence="9">
    <location>
        <begin position="71"/>
        <end position="103"/>
    </location>
</feature>
<dbReference type="PROSITE" id="PS50865">
    <property type="entry name" value="ZF_MYND_2"/>
    <property type="match status" value="1"/>
</dbReference>
<evidence type="ECO:0000256" key="1">
    <source>
        <dbReference type="ARBA" id="ARBA00004138"/>
    </source>
</evidence>
<comment type="subcellular location">
    <subcellularLocation>
        <location evidence="1">Cell projection</location>
        <location evidence="1">Cilium</location>
    </subcellularLocation>
</comment>
<comment type="caution">
    <text evidence="12">The sequence shown here is derived from an EMBL/GenBank/DDBJ whole genome shotgun (WGS) entry which is preliminary data.</text>
</comment>
<dbReference type="Gene3D" id="6.10.140.2220">
    <property type="match status" value="1"/>
</dbReference>
<evidence type="ECO:0000256" key="8">
    <source>
        <dbReference type="ARBA" id="ARBA00023273"/>
    </source>
</evidence>
<dbReference type="SUPFAM" id="SSF48403">
    <property type="entry name" value="Ankyrin repeat"/>
    <property type="match status" value="1"/>
</dbReference>
<keyword evidence="8" id="KW-0966">Cell projection</keyword>
<reference evidence="12 13" key="1">
    <citation type="submission" date="2019-08" db="EMBL/GenBank/DDBJ databases">
        <title>The genome of the soybean aphid Biotype 1, its phylome, world population structure and adaptation to the North American continent.</title>
        <authorList>
            <person name="Giordano R."/>
            <person name="Donthu R.K."/>
            <person name="Hernandez A.G."/>
            <person name="Wright C.L."/>
            <person name="Zimin A.V."/>
        </authorList>
    </citation>
    <scope>NUCLEOTIDE SEQUENCE [LARGE SCALE GENOMIC DNA]</scope>
    <source>
        <tissue evidence="12">Whole aphids</tissue>
    </source>
</reference>
<evidence type="ECO:0000259" key="11">
    <source>
        <dbReference type="PROSITE" id="PS50865"/>
    </source>
</evidence>
<keyword evidence="13" id="KW-1185">Reference proteome</keyword>
<dbReference type="InterPro" id="IPR002110">
    <property type="entry name" value="Ankyrin_rpt"/>
</dbReference>
<evidence type="ECO:0000313" key="12">
    <source>
        <dbReference type="EMBL" id="KAE9533335.1"/>
    </source>
</evidence>
<gene>
    <name evidence="12" type="ORF">AGLY_009238</name>
</gene>
<keyword evidence="5" id="KW-0862">Zinc</keyword>
<evidence type="ECO:0000313" key="13">
    <source>
        <dbReference type="Proteomes" id="UP000475862"/>
    </source>
</evidence>
<keyword evidence="4 10" id="KW-0863">Zinc-finger</keyword>
<keyword evidence="7" id="KW-0969">Cilium</keyword>
<evidence type="ECO:0000256" key="9">
    <source>
        <dbReference type="PROSITE-ProRule" id="PRU00023"/>
    </source>
</evidence>
<dbReference type="GO" id="GO:0005929">
    <property type="term" value="C:cilium"/>
    <property type="evidence" value="ECO:0007669"/>
    <property type="project" value="UniProtKB-SubCell"/>
</dbReference>
<keyword evidence="3" id="KW-0677">Repeat</keyword>
<feature type="domain" description="MYND-type" evidence="11">
    <location>
        <begin position="313"/>
        <end position="350"/>
    </location>
</feature>
<sequence>MEVNEEIFKAIFLNDLNRLQKIFVDYSIGSWNMLDKRGMAPVHYASFKGNLDIVCWLLDKGADVNFGKHRYSNSALHFGALNGSTAVCQRLLEAGAKRHVTNSIDRTPAQIAIDTGNFDCAILINNYLPKEEVMCFTKPGYSENELKLSTALAKLVYKFIMMTNIHPVKVVFEIPPEFLSDDNTLTIFNALHLLSRREFEKHHDTKEMLCFKFHYLATILIEISNLKDITSKKPTDPKEVFFQKVSSSHNFLEQFLNNVIVKFNFKDSTIFRTMVDYMTRGMDSKLPLEIILLLVGNKRSQYGEPANSQPITCSACEEPNASKKCRKCKTVKYCNRKCRKIHSSMHKKLCKKIRKDILASRSSEETSALGRCFSKLGFK</sequence>
<dbReference type="PANTHER" id="PTHR24150:SF8">
    <property type="entry name" value="ANKYRIN REPEAT AND MYND DOMAIN-CONTAINING PROTEIN 2"/>
    <property type="match status" value="1"/>
</dbReference>
<dbReference type="OrthoDB" id="10257049at2759"/>
<accession>A0A6G0TKD4</accession>
<evidence type="ECO:0000256" key="4">
    <source>
        <dbReference type="ARBA" id="ARBA00022771"/>
    </source>
</evidence>
<evidence type="ECO:0000256" key="6">
    <source>
        <dbReference type="ARBA" id="ARBA00023043"/>
    </source>
</evidence>
<protein>
    <recommendedName>
        <fullName evidence="11">MYND-type domain-containing protein</fullName>
    </recommendedName>
</protein>
<name>A0A6G0TKD4_APHGL</name>
<dbReference type="SUPFAM" id="SSF144232">
    <property type="entry name" value="HIT/MYND zinc finger-like"/>
    <property type="match status" value="1"/>
</dbReference>
<keyword evidence="2" id="KW-0479">Metal-binding</keyword>
<dbReference type="Pfam" id="PF01753">
    <property type="entry name" value="zf-MYND"/>
    <property type="match status" value="1"/>
</dbReference>
<organism evidence="12 13">
    <name type="scientific">Aphis glycines</name>
    <name type="common">Soybean aphid</name>
    <dbReference type="NCBI Taxonomy" id="307491"/>
    <lineage>
        <taxon>Eukaryota</taxon>
        <taxon>Metazoa</taxon>
        <taxon>Ecdysozoa</taxon>
        <taxon>Arthropoda</taxon>
        <taxon>Hexapoda</taxon>
        <taxon>Insecta</taxon>
        <taxon>Pterygota</taxon>
        <taxon>Neoptera</taxon>
        <taxon>Paraneoptera</taxon>
        <taxon>Hemiptera</taxon>
        <taxon>Sternorrhyncha</taxon>
        <taxon>Aphidomorpha</taxon>
        <taxon>Aphidoidea</taxon>
        <taxon>Aphididae</taxon>
        <taxon>Aphidini</taxon>
        <taxon>Aphis</taxon>
        <taxon>Aphis</taxon>
    </lineage>
</organism>